<dbReference type="CDD" id="cd04496">
    <property type="entry name" value="SSB_OBF"/>
    <property type="match status" value="1"/>
</dbReference>
<feature type="compositionally biased region" description="Polar residues" evidence="4">
    <location>
        <begin position="144"/>
        <end position="161"/>
    </location>
</feature>
<dbReference type="EMBL" id="CP060716">
    <property type="protein sequence ID" value="QNN63309.1"/>
    <property type="molecule type" value="Genomic_DNA"/>
</dbReference>
<evidence type="ECO:0000313" key="6">
    <source>
        <dbReference type="Proteomes" id="UP000515934"/>
    </source>
</evidence>
<evidence type="ECO:0000256" key="1">
    <source>
        <dbReference type="ARBA" id="ARBA00023125"/>
    </source>
</evidence>
<keyword evidence="6" id="KW-1185">Reference proteome</keyword>
<evidence type="ECO:0000313" key="5">
    <source>
        <dbReference type="EMBL" id="QNN63309.1"/>
    </source>
</evidence>
<dbReference type="NCBIfam" id="TIGR00621">
    <property type="entry name" value="ssb"/>
    <property type="match status" value="1"/>
</dbReference>
<dbReference type="PANTHER" id="PTHR10302">
    <property type="entry name" value="SINGLE-STRANDED DNA-BINDING PROTEIN"/>
    <property type="match status" value="1"/>
</dbReference>
<dbReference type="AlphaFoldDB" id="A0A7G9S634"/>
<reference evidence="5 6" key="1">
    <citation type="submission" date="2020-08" db="EMBL/GenBank/DDBJ databases">
        <title>Genome sequence of Leucobacter denitrificans KACC 14055T.</title>
        <authorList>
            <person name="Hyun D.-W."/>
            <person name="Bae J.-W."/>
        </authorList>
    </citation>
    <scope>NUCLEOTIDE SEQUENCE [LARGE SCALE GENOMIC DNA]</scope>
    <source>
        <strain evidence="5 6">KACC 14055</strain>
    </source>
</reference>
<evidence type="ECO:0000256" key="4">
    <source>
        <dbReference type="SAM" id="MobiDB-lite"/>
    </source>
</evidence>
<gene>
    <name evidence="5" type="primary">ssb</name>
    <name evidence="5" type="ORF">H9L06_02935</name>
</gene>
<sequence>MSQHISAVGQIATEPKLYTPSGGVQFCTFRLASTERRFDAQRKEWVDGDTNWFTVNSFRSLAVNASASFSKGDRVVVTGRLRVRQWETDEKKGNSVEIDVDGIGHDVRWGVSRFTKQQVEQPTSSRESGTGTNEADGSAAASLLTHSGSASGQLSEAQNDASSRENATDSADQAAREPELVDAPF</sequence>
<feature type="region of interest" description="Disordered" evidence="4">
    <location>
        <begin position="114"/>
        <end position="185"/>
    </location>
</feature>
<dbReference type="Pfam" id="PF00436">
    <property type="entry name" value="SSB"/>
    <property type="match status" value="1"/>
</dbReference>
<dbReference type="GO" id="GO:0009295">
    <property type="term" value="C:nucleoid"/>
    <property type="evidence" value="ECO:0007669"/>
    <property type="project" value="TreeGrafter"/>
</dbReference>
<evidence type="ECO:0000256" key="3">
    <source>
        <dbReference type="RuleBase" id="RU000524"/>
    </source>
</evidence>
<dbReference type="GO" id="GO:0003697">
    <property type="term" value="F:single-stranded DNA binding"/>
    <property type="evidence" value="ECO:0007669"/>
    <property type="project" value="InterPro"/>
</dbReference>
<dbReference type="PROSITE" id="PS50935">
    <property type="entry name" value="SSB"/>
    <property type="match status" value="1"/>
</dbReference>
<dbReference type="KEGG" id="ldn:H9L06_02935"/>
<evidence type="ECO:0000256" key="2">
    <source>
        <dbReference type="PROSITE-ProRule" id="PRU00252"/>
    </source>
</evidence>
<dbReference type="Gene3D" id="2.40.50.140">
    <property type="entry name" value="Nucleic acid-binding proteins"/>
    <property type="match status" value="1"/>
</dbReference>
<dbReference type="RefSeq" id="WP_187555776.1">
    <property type="nucleotide sequence ID" value="NZ_CP060716.1"/>
</dbReference>
<dbReference type="Proteomes" id="UP000515934">
    <property type="component" value="Chromosome"/>
</dbReference>
<dbReference type="GO" id="GO:0006260">
    <property type="term" value="P:DNA replication"/>
    <property type="evidence" value="ECO:0007669"/>
    <property type="project" value="InterPro"/>
</dbReference>
<dbReference type="InterPro" id="IPR000424">
    <property type="entry name" value="Primosome_PriB/ssb"/>
</dbReference>
<dbReference type="InterPro" id="IPR011344">
    <property type="entry name" value="ssDNA-bd"/>
</dbReference>
<proteinExistence type="predicted"/>
<dbReference type="InterPro" id="IPR012340">
    <property type="entry name" value="NA-bd_OB-fold"/>
</dbReference>
<name>A0A7G9S634_9MICO</name>
<accession>A0A7G9S634</accession>
<keyword evidence="1 2" id="KW-0238">DNA-binding</keyword>
<organism evidence="5 6">
    <name type="scientific">Leucobacter denitrificans</name>
    <dbReference type="NCBI Taxonomy" id="683042"/>
    <lineage>
        <taxon>Bacteria</taxon>
        <taxon>Bacillati</taxon>
        <taxon>Actinomycetota</taxon>
        <taxon>Actinomycetes</taxon>
        <taxon>Micrococcales</taxon>
        <taxon>Microbacteriaceae</taxon>
        <taxon>Leucobacter</taxon>
    </lineage>
</organism>
<feature type="compositionally biased region" description="Polar residues" evidence="4">
    <location>
        <begin position="114"/>
        <end position="135"/>
    </location>
</feature>
<dbReference type="PANTHER" id="PTHR10302:SF27">
    <property type="entry name" value="SINGLE-STRANDED DNA-BINDING PROTEIN"/>
    <property type="match status" value="1"/>
</dbReference>
<protein>
    <recommendedName>
        <fullName evidence="3">Single-stranded DNA-binding protein</fullName>
    </recommendedName>
</protein>
<dbReference type="SUPFAM" id="SSF50249">
    <property type="entry name" value="Nucleic acid-binding proteins"/>
    <property type="match status" value="1"/>
</dbReference>